<reference evidence="2 3" key="1">
    <citation type="submission" date="2023-02" db="EMBL/GenBank/DDBJ databases">
        <title>A bacterium isolated from plastisphere.</title>
        <authorList>
            <person name="Sun Y."/>
        </authorList>
    </citation>
    <scope>NUCLEOTIDE SEQUENCE [LARGE SCALE GENOMIC DNA]</scope>
    <source>
        <strain evidence="3">a-1</strain>
    </source>
</reference>
<gene>
    <name evidence="2" type="ORF">PTI97_09850</name>
</gene>
<dbReference type="EMBL" id="CP118099">
    <property type="protein sequence ID" value="WDH75122.1"/>
    <property type="molecule type" value="Genomic_DNA"/>
</dbReference>
<evidence type="ECO:0000256" key="1">
    <source>
        <dbReference type="SAM" id="MobiDB-lite"/>
    </source>
</evidence>
<dbReference type="RefSeq" id="WP_274356373.1">
    <property type="nucleotide sequence ID" value="NZ_CP118099.1"/>
</dbReference>
<feature type="region of interest" description="Disordered" evidence="1">
    <location>
        <begin position="43"/>
        <end position="64"/>
    </location>
</feature>
<feature type="compositionally biased region" description="Basic and acidic residues" evidence="1">
    <location>
        <begin position="45"/>
        <end position="54"/>
    </location>
</feature>
<dbReference type="Proteomes" id="UP001213680">
    <property type="component" value="Chromosome"/>
</dbReference>
<accession>A0ABY7WXX3</accession>
<organism evidence="2 3">
    <name type="scientific">Exiguobacterium marinum</name>
    <dbReference type="NCBI Taxonomy" id="273528"/>
    <lineage>
        <taxon>Bacteria</taxon>
        <taxon>Bacillati</taxon>
        <taxon>Bacillota</taxon>
        <taxon>Bacilli</taxon>
        <taxon>Bacillales</taxon>
        <taxon>Bacillales Family XII. Incertae Sedis</taxon>
        <taxon>Exiguobacterium</taxon>
    </lineage>
</organism>
<keyword evidence="3" id="KW-1185">Reference proteome</keyword>
<evidence type="ECO:0000313" key="2">
    <source>
        <dbReference type="EMBL" id="WDH75122.1"/>
    </source>
</evidence>
<sequence>MSKKSTELIVNGVKKYGPTVGKLALKHNKEIIGALGSINLKKRFNKSDDPDQSPKKAKAKNMHPRKQRYQYYLTEVTPTLDTRNRDELLEYKLEVEQCIRQTKMEQAQDIVIKKQIHEGRIKEWEAILTHIVSQMTIKDYMEYLRLFNNREYQSEYFTGFEADVEKFKKLNTVEQYDALVQYVHEKTMIDIEQIKREFSAPV</sequence>
<name>A0ABY7WXX3_9BACL</name>
<protein>
    <submittedName>
        <fullName evidence="2">Uncharacterized protein</fullName>
    </submittedName>
</protein>
<evidence type="ECO:0000313" key="3">
    <source>
        <dbReference type="Proteomes" id="UP001213680"/>
    </source>
</evidence>
<feature type="compositionally biased region" description="Basic residues" evidence="1">
    <location>
        <begin position="55"/>
        <end position="64"/>
    </location>
</feature>
<proteinExistence type="predicted"/>